<comment type="similarity">
    <text evidence="1 4">Belongs to the 2-oxoacid dehydrogenase family.</text>
</comment>
<dbReference type="Gene3D" id="2.40.50.100">
    <property type="match status" value="1"/>
</dbReference>
<feature type="region of interest" description="Disordered" evidence="5">
    <location>
        <begin position="158"/>
        <end position="188"/>
    </location>
</feature>
<feature type="compositionally biased region" description="Low complexity" evidence="5">
    <location>
        <begin position="237"/>
        <end position="256"/>
    </location>
</feature>
<dbReference type="Proteomes" id="UP000230750">
    <property type="component" value="Unassembled WGS sequence"/>
</dbReference>
<keyword evidence="3" id="KW-0809">Transit peptide</keyword>
<dbReference type="GO" id="GO:0005739">
    <property type="term" value="C:mitochondrion"/>
    <property type="evidence" value="ECO:0007669"/>
    <property type="project" value="TreeGrafter"/>
</dbReference>
<feature type="domain" description="Peripheral subunit-binding (PSBD)" evidence="7">
    <location>
        <begin position="189"/>
        <end position="226"/>
    </location>
</feature>
<accession>A0A2G8KHS9</accession>
<dbReference type="Pfam" id="PF02817">
    <property type="entry name" value="E3_binding"/>
    <property type="match status" value="1"/>
</dbReference>
<proteinExistence type="inferred from homology"/>
<dbReference type="InterPro" id="IPR036625">
    <property type="entry name" value="E3-bd_dom_sf"/>
</dbReference>
<dbReference type="InterPro" id="IPR045257">
    <property type="entry name" value="E2/Pdx1"/>
</dbReference>
<dbReference type="PROSITE" id="PS00189">
    <property type="entry name" value="LIPOYL"/>
    <property type="match status" value="1"/>
</dbReference>
<evidence type="ECO:0000256" key="2">
    <source>
        <dbReference type="ARBA" id="ARBA00022823"/>
    </source>
</evidence>
<dbReference type="EC" id="2.3.1.-" evidence="4"/>
<keyword evidence="4" id="KW-0012">Acyltransferase</keyword>
<feature type="region of interest" description="Disordered" evidence="5">
    <location>
        <begin position="234"/>
        <end position="256"/>
    </location>
</feature>
<dbReference type="InterPro" id="IPR000089">
    <property type="entry name" value="Biotin_lipoyl"/>
</dbReference>
<dbReference type="Pfam" id="PF00198">
    <property type="entry name" value="2-oxoacid_dh"/>
    <property type="match status" value="1"/>
</dbReference>
<gene>
    <name evidence="8" type="ORF">BSL78_15579</name>
</gene>
<dbReference type="OrthoDB" id="537444at2759"/>
<dbReference type="CDD" id="cd06849">
    <property type="entry name" value="lipoyl_domain"/>
    <property type="match status" value="1"/>
</dbReference>
<dbReference type="InterPro" id="IPR023213">
    <property type="entry name" value="CAT-like_dom_sf"/>
</dbReference>
<evidence type="ECO:0000259" key="7">
    <source>
        <dbReference type="PROSITE" id="PS51826"/>
    </source>
</evidence>
<dbReference type="PROSITE" id="PS51826">
    <property type="entry name" value="PSBD"/>
    <property type="match status" value="1"/>
</dbReference>
<dbReference type="Gene3D" id="3.30.559.10">
    <property type="entry name" value="Chloramphenicol acetyltransferase-like domain"/>
    <property type="match status" value="1"/>
</dbReference>
<keyword evidence="4" id="KW-0808">Transferase</keyword>
<dbReference type="AlphaFoldDB" id="A0A2G8KHS9"/>
<feature type="compositionally biased region" description="Low complexity" evidence="5">
    <location>
        <begin position="159"/>
        <end position="174"/>
    </location>
</feature>
<dbReference type="STRING" id="307972.A0A2G8KHS9"/>
<dbReference type="PROSITE" id="PS50968">
    <property type="entry name" value="BIOTINYL_LIPOYL"/>
    <property type="match status" value="1"/>
</dbReference>
<dbReference type="GO" id="GO:0045254">
    <property type="term" value="C:pyruvate dehydrogenase complex"/>
    <property type="evidence" value="ECO:0007669"/>
    <property type="project" value="InterPro"/>
</dbReference>
<evidence type="ECO:0000256" key="3">
    <source>
        <dbReference type="ARBA" id="ARBA00022946"/>
    </source>
</evidence>
<keyword evidence="2 4" id="KW-0450">Lipoyl</keyword>
<comment type="cofactor">
    <cofactor evidence="4">
        <name>(R)-lipoate</name>
        <dbReference type="ChEBI" id="CHEBI:83088"/>
    </cofactor>
</comment>
<dbReference type="InterPro" id="IPR011053">
    <property type="entry name" value="Single_hybrid_motif"/>
</dbReference>
<protein>
    <recommendedName>
        <fullName evidence="4">Dihydrolipoamide acetyltransferase component of pyruvate dehydrogenase complex</fullName>
        <ecNumber evidence="4">2.3.1.-</ecNumber>
    </recommendedName>
</protein>
<keyword evidence="8" id="KW-0670">Pyruvate</keyword>
<dbReference type="GO" id="GO:0016746">
    <property type="term" value="F:acyltransferase activity"/>
    <property type="evidence" value="ECO:0007669"/>
    <property type="project" value="UniProtKB-KW"/>
</dbReference>
<dbReference type="GO" id="GO:0006086">
    <property type="term" value="P:pyruvate decarboxylation to acetyl-CoA"/>
    <property type="evidence" value="ECO:0007669"/>
    <property type="project" value="InterPro"/>
</dbReference>
<sequence length="486" mass="52968">MSGIRALPFCWRNVHMSKRALLRSTTVIQEWRIKHLSRSSCLSGVEPMQLLMPALSPTMTEGTIGKWLKREGDTVNAGDALCEVETDKATVTMDADEDGTLAKILILLQAGTREEAIIGLSKSQADRNTRRNCQCIHQQTDCSNGGRRRRLERCRNAQEIATSEPEASPAASEVSQEEIKEEPEKVRKNISPAVRQLLDTHNLDAVNIPSSGPGGILLKGDVLKFLDAGGKAATAQAPPARSSVTPSPVPVTPVTAPTAYQPQKTFVDIPLSGMRRTIAKRLTESKSTIPHAYASIDCLVDEVSKLRKQLKKENIKVSVNDFIIKAVAVTLKQMPEVNAKWKDEKIELLKEVDISVAVATENGLITPIVRDAPHLGLSSISDKVRELAVKARSGKLSPQEYQGGSFSISNLGMFGISEFTAVINPPQSCIMAIGGTQLCLDSNSKPSFYMTVQLSSDARVVDSVLASRFLDAFKKNMENPMRLGLL</sequence>
<feature type="domain" description="Lipoyl-binding" evidence="6">
    <location>
        <begin position="47"/>
        <end position="124"/>
    </location>
</feature>
<evidence type="ECO:0000313" key="9">
    <source>
        <dbReference type="Proteomes" id="UP000230750"/>
    </source>
</evidence>
<name>A0A2G8KHS9_STIJA</name>
<evidence type="ECO:0000313" key="8">
    <source>
        <dbReference type="EMBL" id="PIK47561.1"/>
    </source>
</evidence>
<keyword evidence="9" id="KW-1185">Reference proteome</keyword>
<organism evidence="8 9">
    <name type="scientific">Stichopus japonicus</name>
    <name type="common">Sea cucumber</name>
    <dbReference type="NCBI Taxonomy" id="307972"/>
    <lineage>
        <taxon>Eukaryota</taxon>
        <taxon>Metazoa</taxon>
        <taxon>Echinodermata</taxon>
        <taxon>Eleutherozoa</taxon>
        <taxon>Echinozoa</taxon>
        <taxon>Holothuroidea</taxon>
        <taxon>Aspidochirotacea</taxon>
        <taxon>Aspidochirotida</taxon>
        <taxon>Stichopodidae</taxon>
        <taxon>Apostichopus</taxon>
    </lineage>
</organism>
<dbReference type="SUPFAM" id="SSF52777">
    <property type="entry name" value="CoA-dependent acyltransferases"/>
    <property type="match status" value="1"/>
</dbReference>
<dbReference type="InterPro" id="IPR004167">
    <property type="entry name" value="PSBD"/>
</dbReference>
<reference evidence="8 9" key="1">
    <citation type="journal article" date="2017" name="PLoS Biol.">
        <title>The sea cucumber genome provides insights into morphological evolution and visceral regeneration.</title>
        <authorList>
            <person name="Zhang X."/>
            <person name="Sun L."/>
            <person name="Yuan J."/>
            <person name="Sun Y."/>
            <person name="Gao Y."/>
            <person name="Zhang L."/>
            <person name="Li S."/>
            <person name="Dai H."/>
            <person name="Hamel J.F."/>
            <person name="Liu C."/>
            <person name="Yu Y."/>
            <person name="Liu S."/>
            <person name="Lin W."/>
            <person name="Guo K."/>
            <person name="Jin S."/>
            <person name="Xu P."/>
            <person name="Storey K.B."/>
            <person name="Huan P."/>
            <person name="Zhang T."/>
            <person name="Zhou Y."/>
            <person name="Zhang J."/>
            <person name="Lin C."/>
            <person name="Li X."/>
            <person name="Xing L."/>
            <person name="Huo D."/>
            <person name="Sun M."/>
            <person name="Wang L."/>
            <person name="Mercier A."/>
            <person name="Li F."/>
            <person name="Yang H."/>
            <person name="Xiang J."/>
        </authorList>
    </citation>
    <scope>NUCLEOTIDE SEQUENCE [LARGE SCALE GENOMIC DNA]</scope>
    <source>
        <strain evidence="8">Shaxun</strain>
        <tissue evidence="8">Muscle</tissue>
    </source>
</reference>
<dbReference type="PANTHER" id="PTHR23151:SF90">
    <property type="entry name" value="DIHYDROLIPOYLLYSINE-RESIDUE ACETYLTRANSFERASE COMPONENT OF PYRUVATE DEHYDROGENASE COMPLEX, MITOCHONDRIAL-RELATED"/>
    <property type="match status" value="1"/>
</dbReference>
<dbReference type="Gene3D" id="4.10.320.10">
    <property type="entry name" value="E3-binding domain"/>
    <property type="match status" value="1"/>
</dbReference>
<dbReference type="InterPro" id="IPR001078">
    <property type="entry name" value="2-oxoacid_DH_actylTfrase"/>
</dbReference>
<dbReference type="PANTHER" id="PTHR23151">
    <property type="entry name" value="DIHYDROLIPOAMIDE ACETYL/SUCCINYL-TRANSFERASE-RELATED"/>
    <property type="match status" value="1"/>
</dbReference>
<dbReference type="SUPFAM" id="SSF51230">
    <property type="entry name" value="Single hybrid motif"/>
    <property type="match status" value="1"/>
</dbReference>
<dbReference type="InterPro" id="IPR003016">
    <property type="entry name" value="2-oxoA_DH_lipoyl-BS"/>
</dbReference>
<evidence type="ECO:0000256" key="4">
    <source>
        <dbReference type="RuleBase" id="RU003423"/>
    </source>
</evidence>
<dbReference type="Pfam" id="PF00364">
    <property type="entry name" value="Biotin_lipoyl"/>
    <property type="match status" value="1"/>
</dbReference>
<dbReference type="SUPFAM" id="SSF47005">
    <property type="entry name" value="Peripheral subunit-binding domain of 2-oxo acid dehydrogenase complex"/>
    <property type="match status" value="1"/>
</dbReference>
<evidence type="ECO:0000256" key="5">
    <source>
        <dbReference type="SAM" id="MobiDB-lite"/>
    </source>
</evidence>
<comment type="caution">
    <text evidence="8">The sequence shown here is derived from an EMBL/GenBank/DDBJ whole genome shotgun (WGS) entry which is preliminary data.</text>
</comment>
<evidence type="ECO:0000259" key="6">
    <source>
        <dbReference type="PROSITE" id="PS50968"/>
    </source>
</evidence>
<evidence type="ECO:0000256" key="1">
    <source>
        <dbReference type="ARBA" id="ARBA00007317"/>
    </source>
</evidence>
<dbReference type="FunFam" id="3.30.559.10:FF:000003">
    <property type="entry name" value="Acetyltransferase component of pyruvate dehydrogenase complex"/>
    <property type="match status" value="1"/>
</dbReference>
<dbReference type="EMBL" id="MRZV01000574">
    <property type="protein sequence ID" value="PIK47561.1"/>
    <property type="molecule type" value="Genomic_DNA"/>
</dbReference>